<dbReference type="SUPFAM" id="SSF55073">
    <property type="entry name" value="Nucleotide cyclase"/>
    <property type="match status" value="1"/>
</dbReference>
<dbReference type="Pfam" id="PF00990">
    <property type="entry name" value="GGDEF"/>
    <property type="match status" value="1"/>
</dbReference>
<dbReference type="CDD" id="cd01949">
    <property type="entry name" value="GGDEF"/>
    <property type="match status" value="1"/>
</dbReference>
<dbReference type="GO" id="GO:0052621">
    <property type="term" value="F:diguanylate cyclase activity"/>
    <property type="evidence" value="ECO:0007669"/>
    <property type="project" value="UniProtKB-EC"/>
</dbReference>
<dbReference type="InterPro" id="IPR050469">
    <property type="entry name" value="Diguanylate_Cyclase"/>
</dbReference>
<dbReference type="GO" id="GO:0043709">
    <property type="term" value="P:cell adhesion involved in single-species biofilm formation"/>
    <property type="evidence" value="ECO:0007669"/>
    <property type="project" value="TreeGrafter"/>
</dbReference>
<dbReference type="Proteomes" id="UP000318288">
    <property type="component" value="Unassembled WGS sequence"/>
</dbReference>
<dbReference type="PROSITE" id="PS50110">
    <property type="entry name" value="RESPONSE_REGULATORY"/>
    <property type="match status" value="1"/>
</dbReference>
<dbReference type="Gene3D" id="3.30.70.270">
    <property type="match status" value="1"/>
</dbReference>
<dbReference type="PANTHER" id="PTHR45138">
    <property type="entry name" value="REGULATORY COMPONENTS OF SENSORY TRANSDUCTION SYSTEM"/>
    <property type="match status" value="1"/>
</dbReference>
<dbReference type="GO" id="GO:1902201">
    <property type="term" value="P:negative regulation of bacterial-type flagellum-dependent cell motility"/>
    <property type="evidence" value="ECO:0007669"/>
    <property type="project" value="TreeGrafter"/>
</dbReference>
<evidence type="ECO:0000259" key="4">
    <source>
        <dbReference type="PROSITE" id="PS50887"/>
    </source>
</evidence>
<dbReference type="SMART" id="SM00267">
    <property type="entry name" value="GGDEF"/>
    <property type="match status" value="1"/>
</dbReference>
<dbReference type="GO" id="GO:0005886">
    <property type="term" value="C:plasma membrane"/>
    <property type="evidence" value="ECO:0007669"/>
    <property type="project" value="TreeGrafter"/>
</dbReference>
<dbReference type="PANTHER" id="PTHR45138:SF6">
    <property type="entry name" value="DIGUANYLATE CYCLASE DGCN"/>
    <property type="match status" value="1"/>
</dbReference>
<dbReference type="InterPro" id="IPR029787">
    <property type="entry name" value="Nucleotide_cyclase"/>
</dbReference>
<evidence type="ECO:0000256" key="2">
    <source>
        <dbReference type="PROSITE-ProRule" id="PRU00169"/>
    </source>
</evidence>
<keyword evidence="6" id="KW-1185">Reference proteome</keyword>
<dbReference type="PROSITE" id="PS50887">
    <property type="entry name" value="GGDEF"/>
    <property type="match status" value="1"/>
</dbReference>
<feature type="domain" description="GGDEF" evidence="4">
    <location>
        <begin position="161"/>
        <end position="295"/>
    </location>
</feature>
<keyword evidence="2" id="KW-0597">Phosphoprotein</keyword>
<dbReference type="OrthoDB" id="244535at2"/>
<gene>
    <name evidence="5" type="primary">pleD_1</name>
    <name evidence="5" type="ORF">Poly51_00750</name>
</gene>
<feature type="modified residue" description="4-aspartylphosphate" evidence="2">
    <location>
        <position position="48"/>
    </location>
</feature>
<dbReference type="EC" id="2.7.7.65" evidence="1"/>
<reference evidence="5 6" key="1">
    <citation type="submission" date="2019-02" db="EMBL/GenBank/DDBJ databases">
        <title>Deep-cultivation of Planctomycetes and their phenomic and genomic characterization uncovers novel biology.</title>
        <authorList>
            <person name="Wiegand S."/>
            <person name="Jogler M."/>
            <person name="Boedeker C."/>
            <person name="Pinto D."/>
            <person name="Vollmers J."/>
            <person name="Rivas-Marin E."/>
            <person name="Kohn T."/>
            <person name="Peeters S.H."/>
            <person name="Heuer A."/>
            <person name="Rast P."/>
            <person name="Oberbeckmann S."/>
            <person name="Bunk B."/>
            <person name="Jeske O."/>
            <person name="Meyerdierks A."/>
            <person name="Storesund J.E."/>
            <person name="Kallscheuer N."/>
            <person name="Luecker S."/>
            <person name="Lage O.M."/>
            <person name="Pohl T."/>
            <person name="Merkel B.J."/>
            <person name="Hornburger P."/>
            <person name="Mueller R.-W."/>
            <person name="Bruemmer F."/>
            <person name="Labrenz M."/>
            <person name="Spormann A.M."/>
            <person name="Op Den Camp H."/>
            <person name="Overmann J."/>
            <person name="Amann R."/>
            <person name="Jetten M.S.M."/>
            <person name="Mascher T."/>
            <person name="Medema M.H."/>
            <person name="Devos D.P."/>
            <person name="Kaster A.-K."/>
            <person name="Ovreas L."/>
            <person name="Rohde M."/>
            <person name="Galperin M.Y."/>
            <person name="Jogler C."/>
        </authorList>
    </citation>
    <scope>NUCLEOTIDE SEQUENCE [LARGE SCALE GENOMIC DNA]</scope>
    <source>
        <strain evidence="5 6">Poly51</strain>
    </source>
</reference>
<feature type="domain" description="Response regulatory" evidence="3">
    <location>
        <begin position="5"/>
        <end position="114"/>
    </location>
</feature>
<evidence type="ECO:0000313" key="5">
    <source>
        <dbReference type="EMBL" id="TWU59803.1"/>
    </source>
</evidence>
<dbReference type="InterPro" id="IPR001789">
    <property type="entry name" value="Sig_transdc_resp-reg_receiver"/>
</dbReference>
<sequence length="298" mass="33439">MKKPRLLILTANRANRTLLEDCLTHDHEVVTAAGDDILDISFDLAILDAPTLADLKKHVEERRKSEHPGFLPFLVFLPRAHAKSASRFLGKIIDDVILTPIEPTELKARVNNLLRLRTLSLELKDRLEELHKISVTDDVSGFHNTRFLHLFLDELLAQPKAIVSLVFTDMDKFKAVVDTHGHLLGAQVLREAAETFNRHLGPEDRIVRYGGDEYVIVLPGQGKAEALEKIETLRKGLESDTFLRKEKINLQITASIGLATYPDDAKDKRELLAAADQCLFRSKAAGKNRVTVYKADGQ</sequence>
<accession>A0A5C6FGV4</accession>
<protein>
    <recommendedName>
        <fullName evidence="1">diguanylate cyclase</fullName>
        <ecNumber evidence="1">2.7.7.65</ecNumber>
    </recommendedName>
</protein>
<dbReference type="InterPro" id="IPR043128">
    <property type="entry name" value="Rev_trsase/Diguanyl_cyclase"/>
</dbReference>
<evidence type="ECO:0000313" key="6">
    <source>
        <dbReference type="Proteomes" id="UP000318288"/>
    </source>
</evidence>
<dbReference type="NCBIfam" id="TIGR00254">
    <property type="entry name" value="GGDEF"/>
    <property type="match status" value="1"/>
</dbReference>
<dbReference type="Gene3D" id="3.40.50.2300">
    <property type="match status" value="1"/>
</dbReference>
<dbReference type="AlphaFoldDB" id="A0A5C6FGV4"/>
<organism evidence="5 6">
    <name type="scientific">Rubripirellula tenax</name>
    <dbReference type="NCBI Taxonomy" id="2528015"/>
    <lineage>
        <taxon>Bacteria</taxon>
        <taxon>Pseudomonadati</taxon>
        <taxon>Planctomycetota</taxon>
        <taxon>Planctomycetia</taxon>
        <taxon>Pirellulales</taxon>
        <taxon>Pirellulaceae</taxon>
        <taxon>Rubripirellula</taxon>
    </lineage>
</organism>
<evidence type="ECO:0000259" key="3">
    <source>
        <dbReference type="PROSITE" id="PS50110"/>
    </source>
</evidence>
<evidence type="ECO:0000256" key="1">
    <source>
        <dbReference type="ARBA" id="ARBA00012528"/>
    </source>
</evidence>
<dbReference type="InterPro" id="IPR000160">
    <property type="entry name" value="GGDEF_dom"/>
</dbReference>
<dbReference type="SUPFAM" id="SSF52172">
    <property type="entry name" value="CheY-like"/>
    <property type="match status" value="1"/>
</dbReference>
<comment type="caution">
    <text evidence="5">The sequence shown here is derived from an EMBL/GenBank/DDBJ whole genome shotgun (WGS) entry which is preliminary data.</text>
</comment>
<proteinExistence type="predicted"/>
<dbReference type="InterPro" id="IPR011006">
    <property type="entry name" value="CheY-like_superfamily"/>
</dbReference>
<dbReference type="EMBL" id="SJPW01000001">
    <property type="protein sequence ID" value="TWU59803.1"/>
    <property type="molecule type" value="Genomic_DNA"/>
</dbReference>
<name>A0A5C6FGV4_9BACT</name>
<dbReference type="GO" id="GO:0000160">
    <property type="term" value="P:phosphorelay signal transduction system"/>
    <property type="evidence" value="ECO:0007669"/>
    <property type="project" value="InterPro"/>
</dbReference>
<dbReference type="RefSeq" id="WP_146453373.1">
    <property type="nucleotide sequence ID" value="NZ_SJPW01000001.1"/>
</dbReference>